<sequence length="396" mass="41339">MNTTRRTVLGALGASAVAATTTGLTPAGAGAGAAPGRVPPELRPGGAFDAFLRAEAEQGRFSGSVLLTHHGRPVLARSHGMADRDRAVPNGPDTVFVLASVTKLFTAVAVAQLVQRGQVAYQATVGTYLDGLAAEVADRVTVHHLLTHTSGLGDPFRMPGFWDEAPGWSSVEEVMAGYLAFIRTDRPAFPPGARHAYSNAGYHLLGEIVAAVSGQPYHDYIREHVFEAAGMTRSDFYTKPRWRTDRRIAHPYARAESGEWEDVLEERLFVGTPAGDAFASCGDLARFARALTGGELLDPGHTAITLGGKVPPAPAGGGGGGGPARTVFQAYGPLAALERGQWVVGHGGGSRGISTSVDLFPDTGWVAVVLANHDVPLGTMPAVPAKARELIVAAGT</sequence>
<reference evidence="3" key="1">
    <citation type="submission" date="2023-07" db="EMBL/GenBank/DDBJ databases">
        <title>30 novel species of actinomycetes from the DSMZ collection.</title>
        <authorList>
            <person name="Nouioui I."/>
        </authorList>
    </citation>
    <scope>NUCLEOTIDE SEQUENCE [LARGE SCALE GENOMIC DNA]</scope>
    <source>
        <strain evidence="3">DSM 44918</strain>
    </source>
</reference>
<dbReference type="EMBL" id="JAVREM010000008">
    <property type="protein sequence ID" value="MDT0318731.1"/>
    <property type="molecule type" value="Genomic_DNA"/>
</dbReference>
<dbReference type="PANTHER" id="PTHR43283">
    <property type="entry name" value="BETA-LACTAMASE-RELATED"/>
    <property type="match status" value="1"/>
</dbReference>
<dbReference type="SUPFAM" id="SSF56601">
    <property type="entry name" value="beta-lactamase/transpeptidase-like"/>
    <property type="match status" value="1"/>
</dbReference>
<dbReference type="InterPro" id="IPR012338">
    <property type="entry name" value="Beta-lactam/transpept-like"/>
</dbReference>
<accession>A0ABU2LMB2</accession>
<comment type="caution">
    <text evidence="2">The sequence shown here is derived from an EMBL/GenBank/DDBJ whole genome shotgun (WGS) entry which is preliminary data.</text>
</comment>
<dbReference type="Gene3D" id="3.40.710.10">
    <property type="entry name" value="DD-peptidase/beta-lactamase superfamily"/>
    <property type="match status" value="1"/>
</dbReference>
<dbReference type="Pfam" id="PF00144">
    <property type="entry name" value="Beta-lactamase"/>
    <property type="match status" value="1"/>
</dbReference>
<evidence type="ECO:0000313" key="2">
    <source>
        <dbReference type="EMBL" id="MDT0318731.1"/>
    </source>
</evidence>
<evidence type="ECO:0000259" key="1">
    <source>
        <dbReference type="Pfam" id="PF00144"/>
    </source>
</evidence>
<gene>
    <name evidence="2" type="ORF">RNC47_10320</name>
</gene>
<feature type="domain" description="Beta-lactamase-related" evidence="1">
    <location>
        <begin position="49"/>
        <end position="381"/>
    </location>
</feature>
<proteinExistence type="predicted"/>
<protein>
    <submittedName>
        <fullName evidence="2">Serine hydrolase domain-containing protein</fullName>
        <ecNumber evidence="2">3.1.1.103</ecNumber>
    </submittedName>
</protein>
<name>A0ABU2LMB2_9ACTN</name>
<keyword evidence="3" id="KW-1185">Reference proteome</keyword>
<dbReference type="InterPro" id="IPR001466">
    <property type="entry name" value="Beta-lactam-related"/>
</dbReference>
<dbReference type="RefSeq" id="WP_311597592.1">
    <property type="nucleotide sequence ID" value="NZ_JAVREM010000008.1"/>
</dbReference>
<organism evidence="2 3">
    <name type="scientific">Streptomyces millisiae</name>
    <dbReference type="NCBI Taxonomy" id="3075542"/>
    <lineage>
        <taxon>Bacteria</taxon>
        <taxon>Bacillati</taxon>
        <taxon>Actinomycetota</taxon>
        <taxon>Actinomycetes</taxon>
        <taxon>Kitasatosporales</taxon>
        <taxon>Streptomycetaceae</taxon>
        <taxon>Streptomyces</taxon>
    </lineage>
</organism>
<dbReference type="EC" id="3.1.1.103" evidence="2"/>
<dbReference type="InterPro" id="IPR050789">
    <property type="entry name" value="Diverse_Enzym_Activities"/>
</dbReference>
<dbReference type="InterPro" id="IPR006311">
    <property type="entry name" value="TAT_signal"/>
</dbReference>
<evidence type="ECO:0000313" key="3">
    <source>
        <dbReference type="Proteomes" id="UP001183420"/>
    </source>
</evidence>
<dbReference type="PROSITE" id="PS51318">
    <property type="entry name" value="TAT"/>
    <property type="match status" value="1"/>
</dbReference>
<dbReference type="Proteomes" id="UP001183420">
    <property type="component" value="Unassembled WGS sequence"/>
</dbReference>
<dbReference type="GO" id="GO:0016787">
    <property type="term" value="F:hydrolase activity"/>
    <property type="evidence" value="ECO:0007669"/>
    <property type="project" value="UniProtKB-KW"/>
</dbReference>
<keyword evidence="2" id="KW-0378">Hydrolase</keyword>